<dbReference type="GO" id="GO:0008175">
    <property type="term" value="F:tRNA methyltransferase activity"/>
    <property type="evidence" value="ECO:0007669"/>
    <property type="project" value="UniProtKB-UniRule"/>
</dbReference>
<dbReference type="NCBIfam" id="NF002560">
    <property type="entry name" value="PRK02135.1"/>
    <property type="match status" value="1"/>
</dbReference>
<dbReference type="CDD" id="cd18087">
    <property type="entry name" value="TrmY-like"/>
    <property type="match status" value="1"/>
</dbReference>
<evidence type="ECO:0000256" key="1">
    <source>
        <dbReference type="ARBA" id="ARBA00022490"/>
    </source>
</evidence>
<dbReference type="AlphaFoldDB" id="A0A8J8TF41"/>
<dbReference type="OMA" id="HADHCII"/>
<evidence type="ECO:0000313" key="6">
    <source>
        <dbReference type="EMBL" id="TQS84498.1"/>
    </source>
</evidence>
<dbReference type="GO" id="GO:0008757">
    <property type="term" value="F:S-adenosylmethionine-dependent methyltransferase activity"/>
    <property type="evidence" value="ECO:0007669"/>
    <property type="project" value="UniProtKB-UniRule"/>
</dbReference>
<dbReference type="InterPro" id="IPR007158">
    <property type="entry name" value="TrmY"/>
</dbReference>
<evidence type="ECO:0000313" key="7">
    <source>
        <dbReference type="Proteomes" id="UP000752814"/>
    </source>
</evidence>
<comment type="subunit">
    <text evidence="5">Homodimer.</text>
</comment>
<proteinExistence type="inferred from homology"/>
<evidence type="ECO:0000256" key="4">
    <source>
        <dbReference type="ARBA" id="ARBA00022691"/>
    </source>
</evidence>
<dbReference type="InterPro" id="IPR029028">
    <property type="entry name" value="Alpha/beta_knot_MTases"/>
</dbReference>
<dbReference type="GO" id="GO:0030488">
    <property type="term" value="P:tRNA methylation"/>
    <property type="evidence" value="ECO:0007669"/>
    <property type="project" value="UniProtKB-UniRule"/>
</dbReference>
<keyword evidence="1 5" id="KW-0963">Cytoplasm</keyword>
<dbReference type="InterPro" id="IPR029026">
    <property type="entry name" value="tRNA_m1G_MTases_N"/>
</dbReference>
<dbReference type="GO" id="GO:0005737">
    <property type="term" value="C:cytoplasm"/>
    <property type="evidence" value="ECO:0007669"/>
    <property type="project" value="UniProtKB-SubCell"/>
</dbReference>
<organism evidence="6 7">
    <name type="scientific">Candidatus Methanomassiliicoccus intestinalis</name>
    <dbReference type="NCBI Taxonomy" id="1406512"/>
    <lineage>
        <taxon>Archaea</taxon>
        <taxon>Methanobacteriati</taxon>
        <taxon>Thermoplasmatota</taxon>
        <taxon>Thermoplasmata</taxon>
        <taxon>Methanomassiliicoccales</taxon>
        <taxon>Methanomassiliicoccaceae</taxon>
        <taxon>Methanomassiliicoccus</taxon>
    </lineage>
</organism>
<dbReference type="Proteomes" id="UP000752814">
    <property type="component" value="Unassembled WGS sequence"/>
</dbReference>
<accession>A0A8J8TF41</accession>
<gene>
    <name evidence="5" type="primary">trmY</name>
    <name evidence="6" type="ORF">A3207_00170</name>
</gene>
<dbReference type="Gene3D" id="3.40.1280.10">
    <property type="match status" value="1"/>
</dbReference>
<comment type="similarity">
    <text evidence="5">Belongs to the methyltransferase superfamily. TrmY family.</text>
</comment>
<comment type="subcellular location">
    <subcellularLocation>
        <location evidence="5">Cytoplasm</location>
    </subcellularLocation>
</comment>
<evidence type="ECO:0000256" key="5">
    <source>
        <dbReference type="HAMAP-Rule" id="MF_00587"/>
    </source>
</evidence>
<sequence length="196" mass="21881">MRRFVVVGHKAASSGNFKLEDMAGGAGRLDILIRCINSAFFLSHSIRKDAEIYLVMLGGEDAPKTVRIVGSEVKYLNPDERSTGALVRNALMMDVEDREMRSSPGIYVSRDSFYDVINRLSARSKIVYLRENGVDVQKAEFPEDVTFVLSDNQDLTSQEDDTLCSLNPAICSLGPYSYHADHCIIIINNELDRRGV</sequence>
<name>A0A8J8TF41_9ARCH</name>
<comment type="catalytic activity">
    <reaction evidence="5">
        <text>pseudouridine(54) in tRNA + S-adenosyl-L-methionine = N(1)-methylpseudouridine(54) in tRNA + S-adenosyl-L-homocysteine + H(+)</text>
        <dbReference type="Rhea" id="RHEA:55292"/>
        <dbReference type="Rhea" id="RHEA-COMP:14140"/>
        <dbReference type="Rhea" id="RHEA-COMP:14141"/>
        <dbReference type="ChEBI" id="CHEBI:15378"/>
        <dbReference type="ChEBI" id="CHEBI:57856"/>
        <dbReference type="ChEBI" id="CHEBI:59789"/>
        <dbReference type="ChEBI" id="CHEBI:65314"/>
        <dbReference type="ChEBI" id="CHEBI:74890"/>
        <dbReference type="EC" id="2.1.1.257"/>
    </reaction>
</comment>
<keyword evidence="2 5" id="KW-0489">Methyltransferase</keyword>
<protein>
    <recommendedName>
        <fullName evidence="5">tRNA (pseudouridine(54)-N(1))-methyltransferase</fullName>
        <ecNumber evidence="5">2.1.1.257</ecNumber>
    </recommendedName>
</protein>
<feature type="binding site" evidence="5">
    <location>
        <position position="129"/>
    </location>
    <ligand>
        <name>S-adenosyl-L-methionine</name>
        <dbReference type="ChEBI" id="CHEBI:59789"/>
    </ligand>
</feature>
<keyword evidence="5" id="KW-0819">tRNA processing</keyword>
<dbReference type="PANTHER" id="PTHR40703">
    <property type="entry name" value="TRNA (PSEUDOURIDINE(54)-N(1))-METHYLTRANSFERASE"/>
    <property type="match status" value="1"/>
</dbReference>
<dbReference type="GeneID" id="41323494"/>
<comment type="caution">
    <text evidence="6">The sequence shown here is derived from an EMBL/GenBank/DDBJ whole genome shotgun (WGS) entry which is preliminary data.</text>
</comment>
<dbReference type="RefSeq" id="WP_020448964.1">
    <property type="nucleotide sequence ID" value="NZ_CAYAXV010000011.1"/>
</dbReference>
<dbReference type="Pfam" id="PF04013">
    <property type="entry name" value="Methyltrn_RNA_2"/>
    <property type="match status" value="1"/>
</dbReference>
<comment type="caution">
    <text evidence="5">Lacks conserved residue(s) required for the propagation of feature annotation.</text>
</comment>
<dbReference type="HAMAP" id="MF_00587">
    <property type="entry name" value="tRNA_methyltr_TrmY"/>
    <property type="match status" value="1"/>
</dbReference>
<feature type="binding site" evidence="5">
    <location>
        <position position="183"/>
    </location>
    <ligand>
        <name>S-adenosyl-L-methionine</name>
        <dbReference type="ChEBI" id="CHEBI:59789"/>
    </ligand>
</feature>
<dbReference type="EMBL" id="LVVT01000001">
    <property type="protein sequence ID" value="TQS84498.1"/>
    <property type="molecule type" value="Genomic_DNA"/>
</dbReference>
<dbReference type="PANTHER" id="PTHR40703:SF1">
    <property type="entry name" value="TRNA (PSEUDOURIDINE(54)-N(1))-METHYLTRANSFERASE"/>
    <property type="match status" value="1"/>
</dbReference>
<dbReference type="SUPFAM" id="SSF75217">
    <property type="entry name" value="alpha/beta knot"/>
    <property type="match status" value="1"/>
</dbReference>
<dbReference type="EC" id="2.1.1.257" evidence="5"/>
<comment type="function">
    <text evidence="5">Specifically catalyzes the N1-methylation of pseudouridine at position 54 (Psi54) in tRNAs.</text>
</comment>
<reference evidence="6" key="1">
    <citation type="submission" date="2016-03" db="EMBL/GenBank/DDBJ databases">
        <authorList>
            <person name="Borrel G."/>
            <person name="Mccann A."/>
            <person name="O'Toole P.W."/>
        </authorList>
    </citation>
    <scope>NUCLEOTIDE SEQUENCE</scope>
    <source>
        <strain evidence="6">183</strain>
    </source>
</reference>
<keyword evidence="4 5" id="KW-0949">S-adenosyl-L-methionine</keyword>
<evidence type="ECO:0000256" key="2">
    <source>
        <dbReference type="ARBA" id="ARBA00022603"/>
    </source>
</evidence>
<keyword evidence="3 5" id="KW-0808">Transferase</keyword>
<evidence type="ECO:0000256" key="3">
    <source>
        <dbReference type="ARBA" id="ARBA00022679"/>
    </source>
</evidence>